<evidence type="ECO:0000256" key="4">
    <source>
        <dbReference type="ARBA" id="ARBA00022729"/>
    </source>
</evidence>
<evidence type="ECO:0000313" key="11">
    <source>
        <dbReference type="Proteomes" id="UP001274830"/>
    </source>
</evidence>
<keyword evidence="11" id="KW-1185">Reference proteome</keyword>
<dbReference type="Proteomes" id="UP001274830">
    <property type="component" value="Unassembled WGS sequence"/>
</dbReference>
<dbReference type="InterPro" id="IPR017046">
    <property type="entry name" value="Prenylcysteine_Oxase1"/>
</dbReference>
<comment type="similarity">
    <text evidence="2">Belongs to the prenylcysteine oxidase family.</text>
</comment>
<evidence type="ECO:0000256" key="6">
    <source>
        <dbReference type="ARBA" id="ARBA00023002"/>
    </source>
</evidence>
<comment type="caution">
    <text evidence="10">The sequence shown here is derived from an EMBL/GenBank/DDBJ whole genome shotgun (WGS) entry which is preliminary data.</text>
</comment>
<keyword evidence="7" id="KW-0325">Glycoprotein</keyword>
<proteinExistence type="inferred from homology"/>
<gene>
    <name evidence="10" type="ORF">LTR78_002915</name>
</gene>
<dbReference type="EMBL" id="JAUTXT010000007">
    <property type="protein sequence ID" value="KAK3677377.1"/>
    <property type="molecule type" value="Genomic_DNA"/>
</dbReference>
<dbReference type="Pfam" id="PF07156">
    <property type="entry name" value="Prenylcys_lyase"/>
    <property type="match status" value="1"/>
</dbReference>
<evidence type="ECO:0000256" key="2">
    <source>
        <dbReference type="ARBA" id="ARBA00009967"/>
    </source>
</evidence>
<dbReference type="SUPFAM" id="SSF51905">
    <property type="entry name" value="FAD/NAD(P)-binding domain"/>
    <property type="match status" value="1"/>
</dbReference>
<dbReference type="PANTHER" id="PTHR15944">
    <property type="entry name" value="FARNESYLCYSTEINE LYASE"/>
    <property type="match status" value="1"/>
</dbReference>
<evidence type="ECO:0000256" key="1">
    <source>
        <dbReference type="ARBA" id="ARBA00001974"/>
    </source>
</evidence>
<dbReference type="InterPro" id="IPR010795">
    <property type="entry name" value="Prenylcys_lyase"/>
</dbReference>
<sequence length="539" mass="58915">MKFISHVALLAAAGRLIVRADEQVVLTSSEEQMLAPMNVAIIGAGAAGSSTAYHLARFATAADIAVNITVFDRNDYIGGRSTTVYAYNDSQYPVELGASIFVKVNTILTDAVAEFNLTTSGMISRTDDIPGADIGVWDGQNFVVEQNSGSLTWWDTTKFLWRYGLAPARTMNLMKSTTGKFFKMYEEPFFPFVSLTKTVRDLDLLSATSATGEEYLAINNIGSAFGHDIIQASTRVNYAQNLKYINGLLSMVCMATDGAVAVEGGNWQIFDHMVSAVNAHRVLDTPVSDIKSDHDGSYTLNFQRTSTEGRTQSLTQSFDAVVIAGPYQYANITLAQGIDHTPKKIKYVTLHVTLLTSPHLLSPAFFALQPGKAVPKTVLTTLSPDEAPQAGPAGVGRPGFFSISLLSPVPNPKTGGQDYLYKIFSPEAPDSTFLSSLLGLPKGSEAESPISEQDISWIYRKIWHSYPYEIPRTEFDHIQLHDDLWYTGGMESFISTMETNALMGKNVAKLIVDQKMDKLRMKRESYATDLPLVLASGAT</sequence>
<dbReference type="PANTHER" id="PTHR15944:SF0">
    <property type="entry name" value="PRENYLCYSTEINE LYASE DOMAIN-CONTAINING PROTEIN"/>
    <property type="match status" value="1"/>
</dbReference>
<feature type="signal peptide" evidence="8">
    <location>
        <begin position="1"/>
        <end position="20"/>
    </location>
</feature>
<evidence type="ECO:0000256" key="5">
    <source>
        <dbReference type="ARBA" id="ARBA00022827"/>
    </source>
</evidence>
<protein>
    <recommendedName>
        <fullName evidence="9">Prenylcysteine lyase domain-containing protein</fullName>
    </recommendedName>
</protein>
<dbReference type="GO" id="GO:0030327">
    <property type="term" value="P:prenylated protein catabolic process"/>
    <property type="evidence" value="ECO:0007669"/>
    <property type="project" value="TreeGrafter"/>
</dbReference>
<reference evidence="10" key="1">
    <citation type="submission" date="2023-07" db="EMBL/GenBank/DDBJ databases">
        <title>Black Yeasts Isolated from many extreme environments.</title>
        <authorList>
            <person name="Coleine C."/>
            <person name="Stajich J.E."/>
            <person name="Selbmann L."/>
        </authorList>
    </citation>
    <scope>NUCLEOTIDE SEQUENCE</scope>
    <source>
        <strain evidence="10">CCFEE 5485</strain>
    </source>
</reference>
<dbReference type="AlphaFoldDB" id="A0AAE1C447"/>
<evidence type="ECO:0000313" key="10">
    <source>
        <dbReference type="EMBL" id="KAK3677377.1"/>
    </source>
</evidence>
<evidence type="ECO:0000256" key="3">
    <source>
        <dbReference type="ARBA" id="ARBA00022630"/>
    </source>
</evidence>
<keyword evidence="6" id="KW-0560">Oxidoreductase</keyword>
<comment type="cofactor">
    <cofactor evidence="1">
        <name>FAD</name>
        <dbReference type="ChEBI" id="CHEBI:57692"/>
    </cofactor>
</comment>
<evidence type="ECO:0000256" key="8">
    <source>
        <dbReference type="SAM" id="SignalP"/>
    </source>
</evidence>
<evidence type="ECO:0000256" key="7">
    <source>
        <dbReference type="ARBA" id="ARBA00023180"/>
    </source>
</evidence>
<keyword evidence="4 8" id="KW-0732">Signal</keyword>
<dbReference type="Gene3D" id="3.50.50.60">
    <property type="entry name" value="FAD/NAD(P)-binding domain"/>
    <property type="match status" value="1"/>
</dbReference>
<feature type="chain" id="PRO_5041968135" description="Prenylcysteine lyase domain-containing protein" evidence="8">
    <location>
        <begin position="21"/>
        <end position="539"/>
    </location>
</feature>
<dbReference type="InterPro" id="IPR036188">
    <property type="entry name" value="FAD/NAD-bd_sf"/>
</dbReference>
<dbReference type="GO" id="GO:0030328">
    <property type="term" value="P:prenylcysteine catabolic process"/>
    <property type="evidence" value="ECO:0007669"/>
    <property type="project" value="InterPro"/>
</dbReference>
<organism evidence="10 11">
    <name type="scientific">Recurvomyces mirabilis</name>
    <dbReference type="NCBI Taxonomy" id="574656"/>
    <lineage>
        <taxon>Eukaryota</taxon>
        <taxon>Fungi</taxon>
        <taxon>Dikarya</taxon>
        <taxon>Ascomycota</taxon>
        <taxon>Pezizomycotina</taxon>
        <taxon>Dothideomycetes</taxon>
        <taxon>Dothideomycetidae</taxon>
        <taxon>Mycosphaerellales</taxon>
        <taxon>Teratosphaeriaceae</taxon>
        <taxon>Recurvomyces</taxon>
    </lineage>
</organism>
<evidence type="ECO:0000259" key="9">
    <source>
        <dbReference type="Pfam" id="PF07156"/>
    </source>
</evidence>
<dbReference type="Pfam" id="PF13450">
    <property type="entry name" value="NAD_binding_8"/>
    <property type="match status" value="1"/>
</dbReference>
<keyword evidence="3" id="KW-0285">Flavoprotein</keyword>
<feature type="domain" description="Prenylcysteine lyase" evidence="9">
    <location>
        <begin position="150"/>
        <end position="516"/>
    </location>
</feature>
<keyword evidence="5" id="KW-0274">FAD</keyword>
<dbReference type="PIRSF" id="PIRSF036292">
    <property type="entry name" value="Prenylcysteine_oxidase"/>
    <property type="match status" value="1"/>
</dbReference>
<name>A0AAE1C447_9PEZI</name>
<accession>A0AAE1C447</accession>
<dbReference type="GO" id="GO:0001735">
    <property type="term" value="F:prenylcysteine oxidase activity"/>
    <property type="evidence" value="ECO:0007669"/>
    <property type="project" value="InterPro"/>
</dbReference>